<comment type="caution">
    <text evidence="4">The sequence shown here is derived from an EMBL/GenBank/DDBJ whole genome shotgun (WGS) entry which is preliminary data.</text>
</comment>
<dbReference type="SUPFAM" id="SSF55729">
    <property type="entry name" value="Acyl-CoA N-acyltransferases (Nat)"/>
    <property type="match status" value="1"/>
</dbReference>
<dbReference type="InterPro" id="IPR050832">
    <property type="entry name" value="Bact_Acetyltransf"/>
</dbReference>
<evidence type="ECO:0000259" key="3">
    <source>
        <dbReference type="PROSITE" id="PS51186"/>
    </source>
</evidence>
<dbReference type="InterPro" id="IPR043854">
    <property type="entry name" value="DUF5816"/>
</dbReference>
<evidence type="ECO:0000256" key="1">
    <source>
        <dbReference type="ARBA" id="ARBA00022679"/>
    </source>
</evidence>
<dbReference type="GO" id="GO:0016747">
    <property type="term" value="F:acyltransferase activity, transferring groups other than amino-acyl groups"/>
    <property type="evidence" value="ECO:0007669"/>
    <property type="project" value="InterPro"/>
</dbReference>
<dbReference type="Gene3D" id="3.40.630.30">
    <property type="match status" value="1"/>
</dbReference>
<feature type="domain" description="N-acetyltransferase" evidence="3">
    <location>
        <begin position="43"/>
        <end position="203"/>
    </location>
</feature>
<keyword evidence="1 4" id="KW-0808">Transferase</keyword>
<dbReference type="Pfam" id="PF00583">
    <property type="entry name" value="Acetyltransf_1"/>
    <property type="match status" value="1"/>
</dbReference>
<dbReference type="Pfam" id="PF19133">
    <property type="entry name" value="DUF5816"/>
    <property type="match status" value="1"/>
</dbReference>
<dbReference type="EMBL" id="AOID01000013">
    <property type="protein sequence ID" value="ELY70043.1"/>
    <property type="molecule type" value="Genomic_DNA"/>
</dbReference>
<dbReference type="AlphaFoldDB" id="L9YAX3"/>
<dbReference type="InterPro" id="IPR000182">
    <property type="entry name" value="GNAT_dom"/>
</dbReference>
<dbReference type="PANTHER" id="PTHR43877">
    <property type="entry name" value="AMINOALKYLPHOSPHONATE N-ACETYLTRANSFERASE-RELATED-RELATED"/>
    <property type="match status" value="1"/>
</dbReference>
<evidence type="ECO:0000313" key="5">
    <source>
        <dbReference type="Proteomes" id="UP000011632"/>
    </source>
</evidence>
<name>L9YAX3_9EURY</name>
<dbReference type="CDD" id="cd04301">
    <property type="entry name" value="NAT_SF"/>
    <property type="match status" value="1"/>
</dbReference>
<dbReference type="PATRIC" id="fig|1227496.3.peg.764"/>
<evidence type="ECO:0000256" key="2">
    <source>
        <dbReference type="ARBA" id="ARBA00023315"/>
    </source>
</evidence>
<dbReference type="STRING" id="1227496.C489_03811"/>
<dbReference type="Proteomes" id="UP000011632">
    <property type="component" value="Unassembled WGS sequence"/>
</dbReference>
<protein>
    <submittedName>
        <fullName evidence="4">GCN5-related N-acetyltransferase</fullName>
    </submittedName>
</protein>
<proteinExistence type="predicted"/>
<dbReference type="InterPro" id="IPR016181">
    <property type="entry name" value="Acyl_CoA_acyltransferase"/>
</dbReference>
<sequence>MFYALERFRATFFGDIAFRSNTTDQSLGLWAYVLYLAVVRHSMEIREATSSDTDAIRSIARDSLSSTYTTFLAEETIDAAIEQWYGDSLTEELEDDRALFLVVERDGEVAGFSQSEVVGQQSKTGHLLWLHIHPDHRGDATGVRLLVRTREALLKQGADAVRCFVLADNEGGNEFYRAHGFERAGQREVEIGSETFTENVYVESGLEGDDEWGAIDEVSVDGETVYVSYGEAARGTRSPFYTAYKSADRHDRYAWFCGNCDSIDNAMDAMGRIECNSCGNRRKATRWDASYL</sequence>
<organism evidence="4 5">
    <name type="scientific">Natrinema versiforme JCM 10478</name>
    <dbReference type="NCBI Taxonomy" id="1227496"/>
    <lineage>
        <taxon>Archaea</taxon>
        <taxon>Methanobacteriati</taxon>
        <taxon>Methanobacteriota</taxon>
        <taxon>Stenosarchaea group</taxon>
        <taxon>Halobacteria</taxon>
        <taxon>Halobacteriales</taxon>
        <taxon>Natrialbaceae</taxon>
        <taxon>Natrinema</taxon>
    </lineage>
</organism>
<gene>
    <name evidence="4" type="ORF">C489_03811</name>
</gene>
<keyword evidence="5" id="KW-1185">Reference proteome</keyword>
<reference evidence="4 5" key="1">
    <citation type="journal article" date="2014" name="PLoS Genet.">
        <title>Phylogenetically driven sequencing of extremely halophilic archaea reveals strategies for static and dynamic osmo-response.</title>
        <authorList>
            <person name="Becker E.A."/>
            <person name="Seitzer P.M."/>
            <person name="Tritt A."/>
            <person name="Larsen D."/>
            <person name="Krusor M."/>
            <person name="Yao A.I."/>
            <person name="Wu D."/>
            <person name="Madern D."/>
            <person name="Eisen J.A."/>
            <person name="Darling A.E."/>
            <person name="Facciotti M.T."/>
        </authorList>
    </citation>
    <scope>NUCLEOTIDE SEQUENCE [LARGE SCALE GENOMIC DNA]</scope>
    <source>
        <strain evidence="4 5">JCM 10478</strain>
    </source>
</reference>
<dbReference type="PROSITE" id="PS51186">
    <property type="entry name" value="GNAT"/>
    <property type="match status" value="1"/>
</dbReference>
<accession>L9YAX3</accession>
<evidence type="ECO:0000313" key="4">
    <source>
        <dbReference type="EMBL" id="ELY70043.1"/>
    </source>
</evidence>
<keyword evidence="2" id="KW-0012">Acyltransferase</keyword>